<dbReference type="OrthoDB" id="80147at2"/>
<sequence length="156" mass="17966">MDYSELLQYQGYLYLNSLFEPEDGTLIVDIDRCIIPEISSGENNTFSTYDSVNMDETLPVLRIEFDTYVAYSVRNESFTALDKYEVYEGGVFSLYSKSRYLDFIELGTIADDIHPGKYKHYGINALNHIIDVISTEPPRISFLQRDGLQNNLSKFI</sequence>
<dbReference type="Proteomes" id="UP000198778">
    <property type="component" value="Unassembled WGS sequence"/>
</dbReference>
<dbReference type="EMBL" id="FNIL01000002">
    <property type="protein sequence ID" value="SDN62487.1"/>
    <property type="molecule type" value="Genomic_DNA"/>
</dbReference>
<dbReference type="RefSeq" id="WP_090841569.1">
    <property type="nucleotide sequence ID" value="NZ_FNIL01000002.1"/>
</dbReference>
<name>A0A1H0CX62_9BACI</name>
<organism evidence="1 2">
    <name type="scientific">Alkalicoccus daliensis</name>
    <dbReference type="NCBI Taxonomy" id="745820"/>
    <lineage>
        <taxon>Bacteria</taxon>
        <taxon>Bacillati</taxon>
        <taxon>Bacillota</taxon>
        <taxon>Bacilli</taxon>
        <taxon>Bacillales</taxon>
        <taxon>Bacillaceae</taxon>
        <taxon>Alkalicoccus</taxon>
    </lineage>
</organism>
<gene>
    <name evidence="1" type="ORF">SAMN04488053_102264</name>
</gene>
<proteinExistence type="predicted"/>
<dbReference type="AlphaFoldDB" id="A0A1H0CX62"/>
<evidence type="ECO:0000313" key="2">
    <source>
        <dbReference type="Proteomes" id="UP000198778"/>
    </source>
</evidence>
<reference evidence="2" key="1">
    <citation type="submission" date="2016-10" db="EMBL/GenBank/DDBJ databases">
        <authorList>
            <person name="Varghese N."/>
            <person name="Submissions S."/>
        </authorList>
    </citation>
    <scope>NUCLEOTIDE SEQUENCE [LARGE SCALE GENOMIC DNA]</scope>
    <source>
        <strain evidence="2">CGMCC 1.10369</strain>
    </source>
</reference>
<keyword evidence="2" id="KW-1185">Reference proteome</keyword>
<evidence type="ECO:0000313" key="1">
    <source>
        <dbReference type="EMBL" id="SDN62487.1"/>
    </source>
</evidence>
<accession>A0A1H0CX62</accession>
<protein>
    <submittedName>
        <fullName evidence="1">Uncharacterized protein</fullName>
    </submittedName>
</protein>